<name>A0ABV0P9U6_9TELE</name>
<accession>A0ABV0P9U6</accession>
<comment type="caution">
    <text evidence="1">The sequence shown here is derived from an EMBL/GenBank/DDBJ whole genome shotgun (WGS) entry which is preliminary data.</text>
</comment>
<reference evidence="1 2" key="1">
    <citation type="submission" date="2021-06" db="EMBL/GenBank/DDBJ databases">
        <authorList>
            <person name="Palmer J.M."/>
        </authorList>
    </citation>
    <scope>NUCLEOTIDE SEQUENCE [LARGE SCALE GENOMIC DNA]</scope>
    <source>
        <strain evidence="1 2">GA_2019</strain>
        <tissue evidence="1">Muscle</tissue>
    </source>
</reference>
<organism evidence="1 2">
    <name type="scientific">Goodea atripinnis</name>
    <dbReference type="NCBI Taxonomy" id="208336"/>
    <lineage>
        <taxon>Eukaryota</taxon>
        <taxon>Metazoa</taxon>
        <taxon>Chordata</taxon>
        <taxon>Craniata</taxon>
        <taxon>Vertebrata</taxon>
        <taxon>Euteleostomi</taxon>
        <taxon>Actinopterygii</taxon>
        <taxon>Neopterygii</taxon>
        <taxon>Teleostei</taxon>
        <taxon>Neoteleostei</taxon>
        <taxon>Acanthomorphata</taxon>
        <taxon>Ovalentaria</taxon>
        <taxon>Atherinomorphae</taxon>
        <taxon>Cyprinodontiformes</taxon>
        <taxon>Goodeidae</taxon>
        <taxon>Goodea</taxon>
    </lineage>
</organism>
<proteinExistence type="predicted"/>
<dbReference type="Proteomes" id="UP001476798">
    <property type="component" value="Unassembled WGS sequence"/>
</dbReference>
<sequence>MGSQGPLVCSCHTRCHPWVERLLLEATKNGDEQQRTGDMATVAPDEVELCAFVGLMFLVGVFHHTLVQSRERSTGSSTSTRSRRW</sequence>
<protein>
    <submittedName>
        <fullName evidence="1">Uncharacterized protein</fullName>
    </submittedName>
</protein>
<keyword evidence="2" id="KW-1185">Reference proteome</keyword>
<evidence type="ECO:0000313" key="1">
    <source>
        <dbReference type="EMBL" id="MEQ2180225.1"/>
    </source>
</evidence>
<gene>
    <name evidence="1" type="ORF">GOODEAATRI_033685</name>
</gene>
<evidence type="ECO:0000313" key="2">
    <source>
        <dbReference type="Proteomes" id="UP001476798"/>
    </source>
</evidence>
<dbReference type="EMBL" id="JAHRIO010067249">
    <property type="protein sequence ID" value="MEQ2180225.1"/>
    <property type="molecule type" value="Genomic_DNA"/>
</dbReference>